<accession>A0A7J4J1A5</accession>
<evidence type="ECO:0000313" key="2">
    <source>
        <dbReference type="Proteomes" id="UP000565078"/>
    </source>
</evidence>
<dbReference type="Proteomes" id="UP000565078">
    <property type="component" value="Unassembled WGS sequence"/>
</dbReference>
<proteinExistence type="predicted"/>
<protein>
    <recommendedName>
        <fullName evidence="3">N-acetyltransferase domain-containing protein</fullName>
    </recommendedName>
</protein>
<dbReference type="EMBL" id="DUGC01000063">
    <property type="protein sequence ID" value="HIH09837.1"/>
    <property type="molecule type" value="Genomic_DNA"/>
</dbReference>
<comment type="caution">
    <text evidence="1">The sequence shown here is derived from an EMBL/GenBank/DDBJ whole genome shotgun (WGS) entry which is preliminary data.</text>
</comment>
<dbReference type="AlphaFoldDB" id="A0A7J4J1A5"/>
<reference evidence="2" key="1">
    <citation type="journal article" date="2020" name="bioRxiv">
        <title>A rank-normalized archaeal taxonomy based on genome phylogeny resolves widespread incomplete and uneven classifications.</title>
        <authorList>
            <person name="Rinke C."/>
            <person name="Chuvochina M."/>
            <person name="Mussig A.J."/>
            <person name="Chaumeil P.-A."/>
            <person name="Waite D.W."/>
            <person name="Whitman W.B."/>
            <person name="Parks D.H."/>
            <person name="Hugenholtz P."/>
        </authorList>
    </citation>
    <scope>NUCLEOTIDE SEQUENCE [LARGE SCALE GENOMIC DNA]</scope>
</reference>
<organism evidence="1 2">
    <name type="scientific">Candidatus Iainarchaeum sp</name>
    <dbReference type="NCBI Taxonomy" id="3101447"/>
    <lineage>
        <taxon>Archaea</taxon>
        <taxon>Candidatus Iainarchaeota</taxon>
        <taxon>Candidatus Iainarchaeia</taxon>
        <taxon>Candidatus Iainarchaeales</taxon>
        <taxon>Candidatus Iainarchaeaceae</taxon>
        <taxon>Candidatus Iainarchaeum</taxon>
    </lineage>
</organism>
<sequence>MPRKSRKIICVNSEHRNPKLFGVALRGLKAGFMRRFPDSNNAKFYYIPQENTWVIKTIDRDNYQRLYEISRINGKINFSFAGYFDPTFDTREIFKMALRGKGLGLAALKDHLRLAALQGKETIFLNSARRSALLMFLRNGFTVDLKASAGALGAMKIRSQAGLMQLLKRRQTPEDLSRICGQNLIQIKREIRKNP</sequence>
<gene>
    <name evidence="1" type="ORF">HA254_04160</name>
</gene>
<evidence type="ECO:0000313" key="1">
    <source>
        <dbReference type="EMBL" id="HIH09837.1"/>
    </source>
</evidence>
<evidence type="ECO:0008006" key="3">
    <source>
        <dbReference type="Google" id="ProtNLM"/>
    </source>
</evidence>
<name>A0A7J4J1A5_9ARCH</name>